<organism evidence="1 2">
    <name type="scientific">Dallia pectoralis</name>
    <name type="common">Alaska blackfish</name>
    <dbReference type="NCBI Taxonomy" id="75939"/>
    <lineage>
        <taxon>Eukaryota</taxon>
        <taxon>Metazoa</taxon>
        <taxon>Chordata</taxon>
        <taxon>Craniata</taxon>
        <taxon>Vertebrata</taxon>
        <taxon>Euteleostomi</taxon>
        <taxon>Actinopterygii</taxon>
        <taxon>Neopterygii</taxon>
        <taxon>Teleostei</taxon>
        <taxon>Protacanthopterygii</taxon>
        <taxon>Esociformes</taxon>
        <taxon>Umbridae</taxon>
        <taxon>Dallia</taxon>
    </lineage>
</organism>
<sequence>MAHQKLLSKKHALEEQQELFRRKKEELDLDMELAASMAKVSVFQASEGSCVSHVSVQSDGMNSSLDRGKRTQLSRDAAIFVPEFNTQPSAAEAVGEVLLPCQAAVRPKAYNKSQLPAAVTMAGLSTLPAVMTGVDQPTLCFSSTS</sequence>
<protein>
    <submittedName>
        <fullName evidence="1">Uncharacterized protein</fullName>
    </submittedName>
</protein>
<accession>A0ACC2GLF2</accession>
<dbReference type="Proteomes" id="UP001157502">
    <property type="component" value="Chromosome 12"/>
</dbReference>
<evidence type="ECO:0000313" key="1">
    <source>
        <dbReference type="EMBL" id="KAJ8004270.1"/>
    </source>
</evidence>
<comment type="caution">
    <text evidence="1">The sequence shown here is derived from an EMBL/GenBank/DDBJ whole genome shotgun (WGS) entry which is preliminary data.</text>
</comment>
<evidence type="ECO:0000313" key="2">
    <source>
        <dbReference type="Proteomes" id="UP001157502"/>
    </source>
</evidence>
<name>A0ACC2GLF2_DALPE</name>
<reference evidence="1" key="1">
    <citation type="submission" date="2021-05" db="EMBL/GenBank/DDBJ databases">
        <authorList>
            <person name="Pan Q."/>
            <person name="Jouanno E."/>
            <person name="Zahm M."/>
            <person name="Klopp C."/>
            <person name="Cabau C."/>
            <person name="Louis A."/>
            <person name="Berthelot C."/>
            <person name="Parey E."/>
            <person name="Roest Crollius H."/>
            <person name="Montfort J."/>
            <person name="Robinson-Rechavi M."/>
            <person name="Bouchez O."/>
            <person name="Lampietro C."/>
            <person name="Lopez Roques C."/>
            <person name="Donnadieu C."/>
            <person name="Postlethwait J."/>
            <person name="Bobe J."/>
            <person name="Dillon D."/>
            <person name="Chandos A."/>
            <person name="von Hippel F."/>
            <person name="Guiguen Y."/>
        </authorList>
    </citation>
    <scope>NUCLEOTIDE SEQUENCE</scope>
    <source>
        <strain evidence="1">YG-Jan2019</strain>
    </source>
</reference>
<keyword evidence="2" id="KW-1185">Reference proteome</keyword>
<proteinExistence type="predicted"/>
<gene>
    <name evidence="1" type="ORF">DPEC_G00157070</name>
</gene>
<dbReference type="EMBL" id="CM055739">
    <property type="protein sequence ID" value="KAJ8004270.1"/>
    <property type="molecule type" value="Genomic_DNA"/>
</dbReference>